<gene>
    <name evidence="1" type="ORF">AABB29_17950</name>
</gene>
<sequence length="288" mass="32555">MTHYPDLSALSVALRQSAPSGPLALILIEDEIEIESTIKHHLDLGFSQIIACGDGNIALPTGLDGQIDRVDCDVSSPDALATLVNTLMPAMIGRWVYYGYNAEYLFYPFSKDRSAVEMLGFVTEERRNIVASYVVDLYARDLGTHPNGVSTDDAYFDKSGYYALARQDIAGETLDRQLDVFGGLRWRFEEHIAQTRRRIDRVSLFKAKQGLLMSTDRLFNDPEYNTIACPWHHSLTAAVASFRTAKALRRNPGSRQSIDSFHWRQSEKFNWQAQQLLDLGLLEPGQWF</sequence>
<keyword evidence="2" id="KW-1185">Reference proteome</keyword>
<evidence type="ECO:0008006" key="3">
    <source>
        <dbReference type="Google" id="ProtNLM"/>
    </source>
</evidence>
<name>A0ABZ2V838_9RHOB</name>
<organism evidence="1 2">
    <name type="scientific">Yoonia phaeophyticola</name>
    <dbReference type="NCBI Taxonomy" id="3137369"/>
    <lineage>
        <taxon>Bacteria</taxon>
        <taxon>Pseudomonadati</taxon>
        <taxon>Pseudomonadota</taxon>
        <taxon>Alphaproteobacteria</taxon>
        <taxon>Rhodobacterales</taxon>
        <taxon>Paracoccaceae</taxon>
        <taxon>Yoonia</taxon>
    </lineage>
</organism>
<protein>
    <recommendedName>
        <fullName evidence="3">Glycosyl transferase family 2</fullName>
    </recommendedName>
</protein>
<reference evidence="2" key="1">
    <citation type="submission" date="2024-04" db="EMBL/GenBank/DDBJ databases">
        <title>Phylogenomic analyses of a clade within the roseobacter group suggest taxonomic reassignments of species of the genera Aestuariivita, Citreicella, Loktanella, Nautella, Pelagibaca, Ruegeria, Thalassobius, Thiobacimonas and Tropicibacter, and the proposal o.</title>
        <authorList>
            <person name="Jeon C.O."/>
        </authorList>
    </citation>
    <scope>NUCLEOTIDE SEQUENCE [LARGE SCALE GENOMIC DNA]</scope>
    <source>
        <strain evidence="2">BS5-3</strain>
    </source>
</reference>
<accession>A0ABZ2V838</accession>
<dbReference type="Proteomes" id="UP001440612">
    <property type="component" value="Chromosome"/>
</dbReference>
<dbReference type="RefSeq" id="WP_341366810.1">
    <property type="nucleotide sequence ID" value="NZ_CP150951.2"/>
</dbReference>
<dbReference type="EMBL" id="CP150951">
    <property type="protein sequence ID" value="WZC48697.1"/>
    <property type="molecule type" value="Genomic_DNA"/>
</dbReference>
<evidence type="ECO:0000313" key="1">
    <source>
        <dbReference type="EMBL" id="WZC48697.1"/>
    </source>
</evidence>
<evidence type="ECO:0000313" key="2">
    <source>
        <dbReference type="Proteomes" id="UP001440612"/>
    </source>
</evidence>
<proteinExistence type="predicted"/>